<feature type="transmembrane region" description="Helical" evidence="1">
    <location>
        <begin position="81"/>
        <end position="104"/>
    </location>
</feature>
<sequence>MSWGQLLFSFRGRVNRTVFWLFGVVLLVLFGLLECIAVMSGEKAQAGMGIVDLVTALFWLLVVWPSLAVTAKRWHDVDMSGWWMLLGAIPFVGGLIAVAFTGFVPGTPRANRFGQPC</sequence>
<evidence type="ECO:0000313" key="3">
    <source>
        <dbReference type="Proteomes" id="UP000295293"/>
    </source>
</evidence>
<dbReference type="EMBL" id="SNZH01000013">
    <property type="protein sequence ID" value="TDR40319.1"/>
    <property type="molecule type" value="Genomic_DNA"/>
</dbReference>
<protein>
    <submittedName>
        <fullName evidence="2">Uncharacterized membrane protein YhaH (DUF805 family)</fullName>
    </submittedName>
</protein>
<dbReference type="PANTHER" id="PTHR34980:SF2">
    <property type="entry name" value="INNER MEMBRANE PROTEIN YHAH-RELATED"/>
    <property type="match status" value="1"/>
</dbReference>
<organism evidence="2 3">
    <name type="scientific">Tahibacter aquaticus</name>
    <dbReference type="NCBI Taxonomy" id="520092"/>
    <lineage>
        <taxon>Bacteria</taxon>
        <taxon>Pseudomonadati</taxon>
        <taxon>Pseudomonadota</taxon>
        <taxon>Gammaproteobacteria</taxon>
        <taxon>Lysobacterales</taxon>
        <taxon>Rhodanobacteraceae</taxon>
        <taxon>Tahibacter</taxon>
    </lineage>
</organism>
<feature type="transmembrane region" description="Helical" evidence="1">
    <location>
        <begin position="20"/>
        <end position="38"/>
    </location>
</feature>
<keyword evidence="1" id="KW-0812">Transmembrane</keyword>
<dbReference type="GO" id="GO:0005886">
    <property type="term" value="C:plasma membrane"/>
    <property type="evidence" value="ECO:0007669"/>
    <property type="project" value="TreeGrafter"/>
</dbReference>
<comment type="caution">
    <text evidence="2">The sequence shown here is derived from an EMBL/GenBank/DDBJ whole genome shotgun (WGS) entry which is preliminary data.</text>
</comment>
<evidence type="ECO:0000313" key="2">
    <source>
        <dbReference type="EMBL" id="TDR40319.1"/>
    </source>
</evidence>
<name>A0A4R6YR28_9GAMM</name>
<feature type="transmembrane region" description="Helical" evidence="1">
    <location>
        <begin position="50"/>
        <end position="69"/>
    </location>
</feature>
<gene>
    <name evidence="2" type="ORF">DFR29_11318</name>
</gene>
<dbReference type="InterPro" id="IPR008523">
    <property type="entry name" value="DUF805"/>
</dbReference>
<proteinExistence type="predicted"/>
<keyword evidence="1" id="KW-0472">Membrane</keyword>
<dbReference type="Pfam" id="PF05656">
    <property type="entry name" value="DUF805"/>
    <property type="match status" value="1"/>
</dbReference>
<evidence type="ECO:0000256" key="1">
    <source>
        <dbReference type="SAM" id="Phobius"/>
    </source>
</evidence>
<reference evidence="2 3" key="1">
    <citation type="submission" date="2019-03" db="EMBL/GenBank/DDBJ databases">
        <title>Genomic Encyclopedia of Type Strains, Phase IV (KMG-IV): sequencing the most valuable type-strain genomes for metagenomic binning, comparative biology and taxonomic classification.</title>
        <authorList>
            <person name="Goeker M."/>
        </authorList>
    </citation>
    <scope>NUCLEOTIDE SEQUENCE [LARGE SCALE GENOMIC DNA]</scope>
    <source>
        <strain evidence="2 3">DSM 21667</strain>
    </source>
</reference>
<dbReference type="AlphaFoldDB" id="A0A4R6YR28"/>
<accession>A0A4R6YR28</accession>
<keyword evidence="1" id="KW-1133">Transmembrane helix</keyword>
<dbReference type="Proteomes" id="UP000295293">
    <property type="component" value="Unassembled WGS sequence"/>
</dbReference>
<keyword evidence="3" id="KW-1185">Reference proteome</keyword>
<dbReference type="PANTHER" id="PTHR34980">
    <property type="entry name" value="INNER MEMBRANE PROTEIN-RELATED-RELATED"/>
    <property type="match status" value="1"/>
</dbReference>